<keyword evidence="4" id="KW-0813">Transport</keyword>
<evidence type="ECO:0000256" key="1">
    <source>
        <dbReference type="ARBA" id="ARBA00004395"/>
    </source>
</evidence>
<evidence type="ECO:0000313" key="10">
    <source>
        <dbReference type="EMBL" id="KFM76948.1"/>
    </source>
</evidence>
<dbReference type="GO" id="GO:0015031">
    <property type="term" value="P:protein transport"/>
    <property type="evidence" value="ECO:0007669"/>
    <property type="project" value="UniProtKB-KW"/>
</dbReference>
<accession>A0A087UHV9</accession>
<keyword evidence="11" id="KW-1185">Reference proteome</keyword>
<proteinExistence type="inferred from homology"/>
<organism evidence="10 11">
    <name type="scientific">Stegodyphus mimosarum</name>
    <name type="common">African social velvet spider</name>
    <dbReference type="NCBI Taxonomy" id="407821"/>
    <lineage>
        <taxon>Eukaryota</taxon>
        <taxon>Metazoa</taxon>
        <taxon>Ecdysozoa</taxon>
        <taxon>Arthropoda</taxon>
        <taxon>Chelicerata</taxon>
        <taxon>Arachnida</taxon>
        <taxon>Araneae</taxon>
        <taxon>Araneomorphae</taxon>
        <taxon>Entelegynae</taxon>
        <taxon>Eresoidea</taxon>
        <taxon>Eresidae</taxon>
        <taxon>Stegodyphus</taxon>
    </lineage>
</organism>
<evidence type="ECO:0000256" key="5">
    <source>
        <dbReference type="ARBA" id="ARBA00022927"/>
    </source>
</evidence>
<evidence type="ECO:0000256" key="4">
    <source>
        <dbReference type="ARBA" id="ARBA00022448"/>
    </source>
</evidence>
<comment type="similarity">
    <text evidence="2">Belongs to the COG1 family.</text>
</comment>
<dbReference type="OrthoDB" id="46189at2759"/>
<evidence type="ECO:0000256" key="6">
    <source>
        <dbReference type="ARBA" id="ARBA00023034"/>
    </source>
</evidence>
<dbReference type="OMA" id="DNPRRQT"/>
<gene>
    <name evidence="10" type="ORF">X975_27165</name>
</gene>
<dbReference type="GO" id="GO:0000139">
    <property type="term" value="C:Golgi membrane"/>
    <property type="evidence" value="ECO:0007669"/>
    <property type="project" value="UniProtKB-SubCell"/>
</dbReference>
<dbReference type="GO" id="GO:0006891">
    <property type="term" value="P:intra-Golgi vesicle-mediated transport"/>
    <property type="evidence" value="ECO:0007669"/>
    <property type="project" value="InterPro"/>
</dbReference>
<dbReference type="EMBL" id="KK119877">
    <property type="protein sequence ID" value="KFM76948.1"/>
    <property type="molecule type" value="Genomic_DNA"/>
</dbReference>
<sequence>MGTDILFENHTIKEIQEIEKKLRNDIERKKEELRQMVGERYRDLMEAADTITEMKDIAESVKNRVKSIEDRCYELQEGSLRKGILSTIQDKVAEKRKSNELLYIIASQIKILMDCPTKIWSSIENEDFVSAVSLFLLARHTHSLLMLDPVYQEQRISMQFPIIKRQWTSVNHLRYVLMQNCQRILETQNIEPENVVGPICCSCLLSNSSLEEVFMEILEVRKNVLKSIFRPEKYAKDQICEFVVVVQMTLKIIYVLLYPEEEFDSNNDCKTNLLQRTLQRVISKEAPGPVALLDLNASETFKFLPSAITDFRPSINEPIVPCSSELLQSKCDHWLKEIKSFFVPELVNLLNFVNSVKSMAFIREAVFNHLCEVKSWNELCSSLLKMPFSIWDYFLKDCFLQRIKDIINGCIKSSSEMCQQDIERILHSISNVKEDSGLEFEKNISLYVWMESSNDVVDDIAWIPRHQRNIMNSGELSMKAMGFTPKIQRICEDLDQRMQDAVEDISHFSLLQKGSIEGINLSSSQTNLLDISEDATNIFKYLEEAVESHIFDLASYIETTLLYMENEKHSFENSCRIVFMGHLCLGIANLCPHINTCLSPETMHEKIRTNKRQALKENELWKEIKNKLQKVSTSAFKLWGSWQIDQILKNLDSELIAGSAEGLLKALLMWEKVEIQEESEQGKYVKSVLRIPQHVSLPLSNALFGFCCQLNFIGGFAISSEVRSEISKQLLIGLLDIYERKVDASTAEDLNPRLLQVQSLQYLFDVQFLNGFMVHKDNTCDAINSTSQDIMNRAISYIDPFDMDVFSAPLQQNLKKALQKSLSLFGLIASPDQVSYLNSIKAHSVSSQMEHNIMPSSNNIRFPILPLSSRTSIMVQGPQDDFQVQTKETDKKPLQSHSSSPNLSASDIPTNPMKSTSFYDRVTAMSSSWFGN</sequence>
<reference evidence="10 11" key="1">
    <citation type="submission" date="2013-11" db="EMBL/GenBank/DDBJ databases">
        <title>Genome sequencing of Stegodyphus mimosarum.</title>
        <authorList>
            <person name="Bechsgaard J."/>
        </authorList>
    </citation>
    <scope>NUCLEOTIDE SEQUENCE [LARGE SCALE GENOMIC DNA]</scope>
</reference>
<keyword evidence="8" id="KW-0175">Coiled coil</keyword>
<evidence type="ECO:0000313" key="11">
    <source>
        <dbReference type="Proteomes" id="UP000054359"/>
    </source>
</evidence>
<evidence type="ECO:0000256" key="2">
    <source>
        <dbReference type="ARBA" id="ARBA00006653"/>
    </source>
</evidence>
<feature type="compositionally biased region" description="Polar residues" evidence="9">
    <location>
        <begin position="895"/>
        <end position="911"/>
    </location>
</feature>
<dbReference type="PANTHER" id="PTHR31658:SF0">
    <property type="entry name" value="CONSERVED OLIGOMERIC GOLGI COMPLEX SUBUNIT 1"/>
    <property type="match status" value="1"/>
</dbReference>
<feature type="coiled-coil region" evidence="8">
    <location>
        <begin position="12"/>
        <end position="71"/>
    </location>
</feature>
<keyword evidence="7" id="KW-0472">Membrane</keyword>
<dbReference type="Pfam" id="PF08700">
    <property type="entry name" value="VPS51_Exo84_N"/>
    <property type="match status" value="1"/>
</dbReference>
<name>A0A087UHV9_STEMI</name>
<keyword evidence="6" id="KW-0333">Golgi apparatus</keyword>
<dbReference type="STRING" id="407821.A0A087UHV9"/>
<dbReference type="GO" id="GO:0017119">
    <property type="term" value="C:Golgi transport complex"/>
    <property type="evidence" value="ECO:0007669"/>
    <property type="project" value="InterPro"/>
</dbReference>
<comment type="subcellular location">
    <subcellularLocation>
        <location evidence="1">Golgi apparatus membrane</location>
        <topology evidence="1">Peripheral membrane protein</topology>
    </subcellularLocation>
</comment>
<dbReference type="Proteomes" id="UP000054359">
    <property type="component" value="Unassembled WGS sequence"/>
</dbReference>
<feature type="non-terminal residue" evidence="10">
    <location>
        <position position="932"/>
    </location>
</feature>
<protein>
    <recommendedName>
        <fullName evidence="3">Conserved oligomeric Golgi complex subunit 1</fullName>
    </recommendedName>
</protein>
<dbReference type="AlphaFoldDB" id="A0A087UHV9"/>
<evidence type="ECO:0000256" key="3">
    <source>
        <dbReference type="ARBA" id="ARBA00020978"/>
    </source>
</evidence>
<evidence type="ECO:0000256" key="9">
    <source>
        <dbReference type="SAM" id="MobiDB-lite"/>
    </source>
</evidence>
<evidence type="ECO:0000256" key="8">
    <source>
        <dbReference type="SAM" id="Coils"/>
    </source>
</evidence>
<keyword evidence="5" id="KW-0653">Protein transport</keyword>
<dbReference type="InterPro" id="IPR033370">
    <property type="entry name" value="COG1"/>
</dbReference>
<feature type="region of interest" description="Disordered" evidence="9">
    <location>
        <begin position="884"/>
        <end position="911"/>
    </location>
</feature>
<evidence type="ECO:0000256" key="7">
    <source>
        <dbReference type="ARBA" id="ARBA00023136"/>
    </source>
</evidence>
<dbReference type="PANTHER" id="PTHR31658">
    <property type="entry name" value="CONSERVED OLIGOMERIC GOLGI COMPLEX SUBUNIT 1"/>
    <property type="match status" value="1"/>
</dbReference>